<evidence type="ECO:0000313" key="5">
    <source>
        <dbReference type="Proteomes" id="UP000241167"/>
    </source>
</evidence>
<name>A0A2P7QK68_9SPHN</name>
<dbReference type="EMBL" id="PXYI01000006">
    <property type="protein sequence ID" value="PSJ38323.1"/>
    <property type="molecule type" value="Genomic_DNA"/>
</dbReference>
<feature type="transmembrane region" description="Helical" evidence="2">
    <location>
        <begin position="27"/>
        <end position="50"/>
    </location>
</feature>
<protein>
    <recommendedName>
        <fullName evidence="3">EamA domain-containing protein</fullName>
    </recommendedName>
</protein>
<dbReference type="AlphaFoldDB" id="A0A2P7QK68"/>
<dbReference type="PANTHER" id="PTHR12715">
    <property type="entry name" value="TRANSPORTER, DRUG/METABOLITE EXPORTER FAMILY"/>
    <property type="match status" value="1"/>
</dbReference>
<dbReference type="Pfam" id="PF00892">
    <property type="entry name" value="EamA"/>
    <property type="match status" value="1"/>
</dbReference>
<dbReference type="InterPro" id="IPR000620">
    <property type="entry name" value="EamA_dom"/>
</dbReference>
<sequence>MPNSFLCQGCPRRQSAPVPPDVAPSRAAYAAALATILLWASAFPAIAVGLRYVDPAALAATRFAVAGGVAACWLACRARGLPQRADLARVVACGMLGIALYNLLLNLGQRDFPRRCKLHRRHTDGVRGGPCLGASARARWSVHPQRDFARPRRNRDHLAGNAG</sequence>
<organism evidence="4 5">
    <name type="scientific">Allosphingosinicella deserti</name>
    <dbReference type="NCBI Taxonomy" id="2116704"/>
    <lineage>
        <taxon>Bacteria</taxon>
        <taxon>Pseudomonadati</taxon>
        <taxon>Pseudomonadota</taxon>
        <taxon>Alphaproteobacteria</taxon>
        <taxon>Sphingomonadales</taxon>
        <taxon>Sphingomonadaceae</taxon>
        <taxon>Allosphingosinicella</taxon>
    </lineage>
</organism>
<dbReference type="Proteomes" id="UP000241167">
    <property type="component" value="Unassembled WGS sequence"/>
</dbReference>
<keyword evidence="2" id="KW-1133">Transmembrane helix</keyword>
<dbReference type="GO" id="GO:0016020">
    <property type="term" value="C:membrane"/>
    <property type="evidence" value="ECO:0007669"/>
    <property type="project" value="InterPro"/>
</dbReference>
<feature type="domain" description="EamA" evidence="3">
    <location>
        <begin position="28"/>
        <end position="110"/>
    </location>
</feature>
<evidence type="ECO:0000256" key="2">
    <source>
        <dbReference type="SAM" id="Phobius"/>
    </source>
</evidence>
<comment type="caution">
    <text evidence="4">The sequence shown here is derived from an EMBL/GenBank/DDBJ whole genome shotgun (WGS) entry which is preliminary data.</text>
</comment>
<reference evidence="4 5" key="1">
    <citation type="submission" date="2018-03" db="EMBL/GenBank/DDBJ databases">
        <title>The draft genome of Sphingosinicella sp. GL-C-18.</title>
        <authorList>
            <person name="Liu L."/>
            <person name="Li L."/>
            <person name="Liang L."/>
            <person name="Zhang X."/>
            <person name="Wang T."/>
        </authorList>
    </citation>
    <scope>NUCLEOTIDE SEQUENCE [LARGE SCALE GENOMIC DNA]</scope>
    <source>
        <strain evidence="4 5">GL-C-18</strain>
    </source>
</reference>
<dbReference type="PANTHER" id="PTHR12715:SF4">
    <property type="entry name" value="EAMA DOMAIN-CONTAINING PROTEIN"/>
    <property type="match status" value="1"/>
</dbReference>
<feature type="transmembrane region" description="Helical" evidence="2">
    <location>
        <begin position="56"/>
        <end position="75"/>
    </location>
</feature>
<evidence type="ECO:0000259" key="3">
    <source>
        <dbReference type="Pfam" id="PF00892"/>
    </source>
</evidence>
<feature type="transmembrane region" description="Helical" evidence="2">
    <location>
        <begin position="87"/>
        <end position="107"/>
    </location>
</feature>
<keyword evidence="2" id="KW-0812">Transmembrane</keyword>
<evidence type="ECO:0000256" key="1">
    <source>
        <dbReference type="SAM" id="MobiDB-lite"/>
    </source>
</evidence>
<evidence type="ECO:0000313" key="4">
    <source>
        <dbReference type="EMBL" id="PSJ38323.1"/>
    </source>
</evidence>
<feature type="region of interest" description="Disordered" evidence="1">
    <location>
        <begin position="142"/>
        <end position="163"/>
    </location>
</feature>
<keyword evidence="2" id="KW-0472">Membrane</keyword>
<proteinExistence type="predicted"/>
<dbReference type="InterPro" id="IPR052756">
    <property type="entry name" value="Alkyne_AA_exporter"/>
</dbReference>
<keyword evidence="5" id="KW-1185">Reference proteome</keyword>
<gene>
    <name evidence="4" type="ORF">C7I55_17880</name>
</gene>
<accession>A0A2P7QK68</accession>